<sequence>MVFNDSFSALFSSPASLKKANEIFNESFGDKNTLSASTIFRSLQKEHDQIASVLRFQPPTSSQYQNSLIELISLFERAEDQSTIGFQKLVLSVFLKLAGNILNALGKINFQPTLYKLSQLIANSIVVDISTDNEVEQETLKKWADRVVIESSIHLLEFPNYLLDVQFNIDNIVDDLGLATGRFQFVKSSIFESARYMVSEMRIDVQISPESKFSLKNLADEHFLRLLIWLLIKKQAYSNSDFLSTLFSDLPQTPDAQKIVQSPCSLLDVKLYLVSLSKIASTTTEAGTTAKSTPTVASQLTLSKYQKDCWKAVVESCAGLHSRKAPTALSRLRTSQLVDSVRLTSDGSEDVRVLFEAWKHCLQPSAAHDEHVFDAMKAVTELYRAKMNQLLSFGPFYSSHAPSFTSGAQNREMKTLFPLQFDYEFVDTTEAGHIGVVINSIEGYQLLSTSAEEENLAENEEELQISEDFDETFHSFATASDRYSSADNSQFFSPMKHNRDSMIPSAIGQRIRDDAVFNSSHISTKSVILTPSRQTNTPPQITPVLGQKSAENAGIFTTPPPRIGTAIFEAISTSSDKKSPTNTKAELSFEFPDLQNVEVVKNSEIAVENLLEDEESEEDELEAALLESTQKHEESILLGKKFDTPNTSFNASVFVKTPMKIQDAQTDTDDVLSSEESSIISVKFVPKRQEDVEIMKQQVLEEEPDDVEDDSEDILNESAAEELIEQIFEATAANFTKRQIKKWGIEQQTIASDDATDDEIMRLAEQKLSKISKDLSMNLSRLQKLAVPTEFTPTNTWSANTPTAKPILEQKLADKKTKICGVDHDSTKCLGCQTDEIQEKALRYLEQMALDWDAEGNEYLFESRKFLAKK</sequence>
<accession>A0A8R1E1C7</accession>
<dbReference type="Proteomes" id="UP000005237">
    <property type="component" value="Unassembled WGS sequence"/>
</dbReference>
<keyword evidence="1" id="KW-0175">Coiled coil</keyword>
<protein>
    <submittedName>
        <fullName evidence="2">Uncharacterized protein</fullName>
    </submittedName>
</protein>
<reference evidence="2" key="2">
    <citation type="submission" date="2022-06" db="UniProtKB">
        <authorList>
            <consortium name="EnsemblMetazoa"/>
        </authorList>
    </citation>
    <scope>IDENTIFICATION</scope>
    <source>
        <strain evidence="2">DF5081</strain>
    </source>
</reference>
<evidence type="ECO:0000256" key="1">
    <source>
        <dbReference type="SAM" id="Coils"/>
    </source>
</evidence>
<keyword evidence="3" id="KW-1185">Reference proteome</keyword>
<dbReference type="AlphaFoldDB" id="A0A8R1E1C7"/>
<feature type="coiled-coil region" evidence="1">
    <location>
        <begin position="600"/>
        <end position="631"/>
    </location>
</feature>
<reference evidence="3" key="1">
    <citation type="submission" date="2010-08" db="EMBL/GenBank/DDBJ databases">
        <authorList>
            <consortium name="Caenorhabditis japonica Sequencing Consortium"/>
            <person name="Wilson R.K."/>
        </authorList>
    </citation>
    <scope>NUCLEOTIDE SEQUENCE [LARGE SCALE GENOMIC DNA]</scope>
    <source>
        <strain evidence="3">DF5081</strain>
    </source>
</reference>
<dbReference type="EnsemblMetazoa" id="CJA17033.1">
    <property type="protein sequence ID" value="CJA17033.1"/>
    <property type="gene ID" value="WBGene00136237"/>
</dbReference>
<evidence type="ECO:0000313" key="3">
    <source>
        <dbReference type="Proteomes" id="UP000005237"/>
    </source>
</evidence>
<name>A0A8R1E1C7_CAEJA</name>
<proteinExistence type="predicted"/>
<organism evidence="2 3">
    <name type="scientific">Caenorhabditis japonica</name>
    <dbReference type="NCBI Taxonomy" id="281687"/>
    <lineage>
        <taxon>Eukaryota</taxon>
        <taxon>Metazoa</taxon>
        <taxon>Ecdysozoa</taxon>
        <taxon>Nematoda</taxon>
        <taxon>Chromadorea</taxon>
        <taxon>Rhabditida</taxon>
        <taxon>Rhabditina</taxon>
        <taxon>Rhabditomorpha</taxon>
        <taxon>Rhabditoidea</taxon>
        <taxon>Rhabditidae</taxon>
        <taxon>Peloderinae</taxon>
        <taxon>Caenorhabditis</taxon>
    </lineage>
</organism>
<evidence type="ECO:0000313" key="2">
    <source>
        <dbReference type="EnsemblMetazoa" id="CJA17033.1"/>
    </source>
</evidence>